<comment type="similarity">
    <text evidence="1">Belongs to the short-chain dehydrogenases/reductases (SDR) family.</text>
</comment>
<dbReference type="PANTHER" id="PTHR24320">
    <property type="entry name" value="RETINOL DEHYDROGENASE"/>
    <property type="match status" value="1"/>
</dbReference>
<sequence>MASFYTIFTQFFPPKASLTEDNVPSQVGKVFIVTGGSSGVGFELSRSLYQAGGTVYCLSHHAGRGLAAIEKIKNTVDTSSDTSSPGSLHFIPLDLADLTTIYPAIRKFLAAETRLDVLFNNAGRASLPLCYKTVQSLEPHFGINCAGGWLLTQLLTPILTATAKISPPSSVRITWTSSVLVDVMAPKGGVVMEDVRTPSEQRNIHYAASKAGNWFLAYEWNRRFGASTGVVSLALNPGSLNTNTWRTTPWYHYWPYYFVLGKPIDGARTNLWAGLDKNITIEDGGRYVMPWGRWHTSTRPDITAGLKEEKDGGTGRAVEFWNWCDEVTMPFAKG</sequence>
<evidence type="ECO:0000313" key="5">
    <source>
        <dbReference type="Proteomes" id="UP000443090"/>
    </source>
</evidence>
<evidence type="ECO:0000313" key="4">
    <source>
        <dbReference type="EMBL" id="TVY34907.1"/>
    </source>
</evidence>
<dbReference type="Proteomes" id="UP000443090">
    <property type="component" value="Unassembled WGS sequence"/>
</dbReference>
<keyword evidence="2" id="KW-0521">NADP</keyword>
<name>A0A8H8RJ02_9HELO</name>
<reference evidence="4 5" key="1">
    <citation type="submission" date="2018-05" db="EMBL/GenBank/DDBJ databases">
        <title>Genome sequencing and assembly of the regulated plant pathogen Lachnellula willkommii and related sister species for the development of diagnostic species identification markers.</title>
        <authorList>
            <person name="Giroux E."/>
            <person name="Bilodeau G."/>
        </authorList>
    </citation>
    <scope>NUCLEOTIDE SEQUENCE [LARGE SCALE GENOMIC DNA]</scope>
    <source>
        <strain evidence="4 5">CBS 160.35</strain>
    </source>
</reference>
<dbReference type="Gene3D" id="3.40.50.720">
    <property type="entry name" value="NAD(P)-binding Rossmann-like Domain"/>
    <property type="match status" value="1"/>
</dbReference>
<dbReference type="InterPro" id="IPR036291">
    <property type="entry name" value="NAD(P)-bd_dom_sf"/>
</dbReference>
<evidence type="ECO:0000256" key="1">
    <source>
        <dbReference type="ARBA" id="ARBA00006484"/>
    </source>
</evidence>
<keyword evidence="3" id="KW-0560">Oxidoreductase</keyword>
<dbReference type="PANTHER" id="PTHR24320:SF236">
    <property type="entry name" value="SHORT-CHAIN DEHYDROGENASE-RELATED"/>
    <property type="match status" value="1"/>
</dbReference>
<keyword evidence="5" id="KW-1185">Reference proteome</keyword>
<comment type="caution">
    <text evidence="4">The sequence shown here is derived from an EMBL/GenBank/DDBJ whole genome shotgun (WGS) entry which is preliminary data.</text>
</comment>
<dbReference type="GO" id="GO:0016491">
    <property type="term" value="F:oxidoreductase activity"/>
    <property type="evidence" value="ECO:0007669"/>
    <property type="project" value="UniProtKB-KW"/>
</dbReference>
<organism evidence="4 5">
    <name type="scientific">Lachnellula occidentalis</name>
    <dbReference type="NCBI Taxonomy" id="215460"/>
    <lineage>
        <taxon>Eukaryota</taxon>
        <taxon>Fungi</taxon>
        <taxon>Dikarya</taxon>
        <taxon>Ascomycota</taxon>
        <taxon>Pezizomycotina</taxon>
        <taxon>Leotiomycetes</taxon>
        <taxon>Helotiales</taxon>
        <taxon>Lachnaceae</taxon>
        <taxon>Lachnellula</taxon>
    </lineage>
</organism>
<dbReference type="SUPFAM" id="SSF51735">
    <property type="entry name" value="NAD(P)-binding Rossmann-fold domains"/>
    <property type="match status" value="1"/>
</dbReference>
<accession>A0A8H8RJ02</accession>
<dbReference type="EMBL" id="QGMI01001067">
    <property type="protein sequence ID" value="TVY34907.1"/>
    <property type="molecule type" value="Genomic_DNA"/>
</dbReference>
<dbReference type="AlphaFoldDB" id="A0A8H8RJ02"/>
<dbReference type="OrthoDB" id="191139at2759"/>
<evidence type="ECO:0000256" key="3">
    <source>
        <dbReference type="ARBA" id="ARBA00023002"/>
    </source>
</evidence>
<dbReference type="PRINTS" id="PR00081">
    <property type="entry name" value="GDHRDH"/>
</dbReference>
<gene>
    <name evidence="4" type="ORF">LOCC1_G008927</name>
</gene>
<dbReference type="InterPro" id="IPR002347">
    <property type="entry name" value="SDR_fam"/>
</dbReference>
<protein>
    <submittedName>
        <fullName evidence="4">Putative oxidoreductase</fullName>
    </submittedName>
</protein>
<dbReference type="Pfam" id="PF00106">
    <property type="entry name" value="adh_short"/>
    <property type="match status" value="1"/>
</dbReference>
<evidence type="ECO:0000256" key="2">
    <source>
        <dbReference type="ARBA" id="ARBA00022857"/>
    </source>
</evidence>
<proteinExistence type="inferred from homology"/>